<comment type="subcellular location">
    <subcellularLocation>
        <location evidence="1">Membrane</location>
        <topology evidence="1">Multi-pass membrane protein</topology>
    </subcellularLocation>
</comment>
<name>A0A067F3T8_CITSI</name>
<dbReference type="STRING" id="2711.A0A067F3T8"/>
<reference evidence="3 4" key="1">
    <citation type="submission" date="2014-04" db="EMBL/GenBank/DDBJ databases">
        <authorList>
            <consortium name="International Citrus Genome Consortium"/>
            <person name="Gmitter F."/>
            <person name="Chen C."/>
            <person name="Farmerie W."/>
            <person name="Harkins T."/>
            <person name="Desany B."/>
            <person name="Mohiuddin M."/>
            <person name="Kodira C."/>
            <person name="Borodovsky M."/>
            <person name="Lomsadze A."/>
            <person name="Burns P."/>
            <person name="Jenkins J."/>
            <person name="Prochnik S."/>
            <person name="Shu S."/>
            <person name="Chapman J."/>
            <person name="Pitluck S."/>
            <person name="Schmutz J."/>
            <person name="Rokhsar D."/>
        </authorList>
    </citation>
    <scope>NUCLEOTIDE SEQUENCE</scope>
</reference>
<comment type="similarity">
    <text evidence="1">Belongs to the squalene monooxygenase family.</text>
</comment>
<dbReference type="PANTHER" id="PTHR10835">
    <property type="entry name" value="SQUALENE MONOOXYGENASE"/>
    <property type="match status" value="1"/>
</dbReference>
<dbReference type="Proteomes" id="UP000027120">
    <property type="component" value="Unassembled WGS sequence"/>
</dbReference>
<sequence length="105" mass="11566">MVLMIDQFIVGTFFVTSLIGLLLLLILRPNKMRKLPKNNRKYYKIDNDVVMASPNNRHSSPESVAGPDVIVVGAGVAGAALAHTLGTDGRRVHVIERDMTQPDRI</sequence>
<dbReference type="SUPFAM" id="SSF51905">
    <property type="entry name" value="FAD/NAD(P)-binding domain"/>
    <property type="match status" value="1"/>
</dbReference>
<protein>
    <recommendedName>
        <fullName evidence="1">Squalene monooxygenase</fullName>
        <ecNumber evidence="1">1.14.14.17</ecNumber>
    </recommendedName>
</protein>
<dbReference type="PANTHER" id="PTHR10835:SF15">
    <property type="entry name" value="SQUALENE EPOXIDASE 2, MITOCHONDRIAL"/>
    <property type="match status" value="1"/>
</dbReference>
<comment type="catalytic activity">
    <reaction evidence="1">
        <text>squalene + reduced [NADPH--hemoprotein reductase] + O2 = (S)-2,3-epoxysqualene + oxidized [NADPH--hemoprotein reductase] + H2O + H(+)</text>
        <dbReference type="Rhea" id="RHEA:25282"/>
        <dbReference type="Rhea" id="RHEA-COMP:11964"/>
        <dbReference type="Rhea" id="RHEA-COMP:11965"/>
        <dbReference type="ChEBI" id="CHEBI:15377"/>
        <dbReference type="ChEBI" id="CHEBI:15378"/>
        <dbReference type="ChEBI" id="CHEBI:15379"/>
        <dbReference type="ChEBI" id="CHEBI:15440"/>
        <dbReference type="ChEBI" id="CHEBI:15441"/>
        <dbReference type="ChEBI" id="CHEBI:57618"/>
        <dbReference type="ChEBI" id="CHEBI:58210"/>
        <dbReference type="EC" id="1.14.14.17"/>
    </reaction>
</comment>
<evidence type="ECO:0000256" key="1">
    <source>
        <dbReference type="RuleBase" id="RU367121"/>
    </source>
</evidence>
<keyword evidence="1" id="KW-1133">Transmembrane helix</keyword>
<dbReference type="GO" id="GO:0016126">
    <property type="term" value="P:sterol biosynthetic process"/>
    <property type="evidence" value="ECO:0007669"/>
    <property type="project" value="UniProtKB-UniRule"/>
</dbReference>
<feature type="domain" description="FAD-binding" evidence="2">
    <location>
        <begin position="68"/>
        <end position="100"/>
    </location>
</feature>
<gene>
    <name evidence="3" type="ORF">CISIN_1g0407322mg</name>
</gene>
<comment type="caution">
    <text evidence="1">Lacks conserved residue(s) required for the propagation of feature annotation.</text>
</comment>
<keyword evidence="1" id="KW-0472">Membrane</keyword>
<dbReference type="EC" id="1.14.14.17" evidence="1"/>
<keyword evidence="1" id="KW-0274">FAD</keyword>
<keyword evidence="1" id="KW-0560">Oxidoreductase</keyword>
<dbReference type="eggNOG" id="KOG1298">
    <property type="taxonomic scope" value="Eukaryota"/>
</dbReference>
<organism evidence="3 4">
    <name type="scientific">Citrus sinensis</name>
    <name type="common">Sweet orange</name>
    <name type="synonym">Citrus aurantium var. sinensis</name>
    <dbReference type="NCBI Taxonomy" id="2711"/>
    <lineage>
        <taxon>Eukaryota</taxon>
        <taxon>Viridiplantae</taxon>
        <taxon>Streptophyta</taxon>
        <taxon>Embryophyta</taxon>
        <taxon>Tracheophyta</taxon>
        <taxon>Spermatophyta</taxon>
        <taxon>Magnoliopsida</taxon>
        <taxon>eudicotyledons</taxon>
        <taxon>Gunneridae</taxon>
        <taxon>Pentapetalae</taxon>
        <taxon>rosids</taxon>
        <taxon>malvids</taxon>
        <taxon>Sapindales</taxon>
        <taxon>Rutaceae</taxon>
        <taxon>Aurantioideae</taxon>
        <taxon>Citrus</taxon>
    </lineage>
</organism>
<accession>A0A067F3T8</accession>
<keyword evidence="1" id="KW-0285">Flavoprotein</keyword>
<evidence type="ECO:0000313" key="4">
    <source>
        <dbReference type="Proteomes" id="UP000027120"/>
    </source>
</evidence>
<dbReference type="InterPro" id="IPR040125">
    <property type="entry name" value="Squalene_monox"/>
</dbReference>
<evidence type="ECO:0000259" key="2">
    <source>
        <dbReference type="Pfam" id="PF01494"/>
    </source>
</evidence>
<dbReference type="InterPro" id="IPR002938">
    <property type="entry name" value="FAD-bd"/>
</dbReference>
<keyword evidence="1" id="KW-0812">Transmembrane</keyword>
<keyword evidence="4" id="KW-1185">Reference proteome</keyword>
<feature type="transmembrane region" description="Helical" evidence="1">
    <location>
        <begin position="6"/>
        <end position="27"/>
    </location>
</feature>
<dbReference type="InterPro" id="IPR036188">
    <property type="entry name" value="FAD/NAD-bd_sf"/>
</dbReference>
<dbReference type="PaxDb" id="2711-XP_006474651.1"/>
<proteinExistence type="inferred from homology"/>
<evidence type="ECO:0000313" key="3">
    <source>
        <dbReference type="EMBL" id="KDO62054.1"/>
    </source>
</evidence>
<comment type="cofactor">
    <cofactor evidence="1">
        <name>FAD</name>
        <dbReference type="ChEBI" id="CHEBI:57692"/>
    </cofactor>
</comment>
<comment type="function">
    <text evidence="1">Catalyzes the stereospecific oxidation of squalene to (S)-2,3-epoxysqualene, and is considered to be a rate-limiting enzyme in steroid biosynthesis.</text>
</comment>
<dbReference type="AlphaFoldDB" id="A0A067F3T8"/>
<dbReference type="Pfam" id="PF01494">
    <property type="entry name" value="FAD_binding_3"/>
    <property type="match status" value="1"/>
</dbReference>
<dbReference type="EMBL" id="KK784922">
    <property type="protein sequence ID" value="KDO62054.1"/>
    <property type="molecule type" value="Genomic_DNA"/>
</dbReference>
<dbReference type="GO" id="GO:0050660">
    <property type="term" value="F:flavin adenine dinucleotide binding"/>
    <property type="evidence" value="ECO:0007669"/>
    <property type="project" value="UniProtKB-UniRule"/>
</dbReference>
<dbReference type="Gene3D" id="3.50.50.60">
    <property type="entry name" value="FAD/NAD(P)-binding domain"/>
    <property type="match status" value="1"/>
</dbReference>
<dbReference type="UniPathway" id="UPA00767">
    <property type="reaction ID" value="UER00752"/>
</dbReference>
<feature type="non-terminal residue" evidence="3">
    <location>
        <position position="105"/>
    </location>
</feature>
<dbReference type="GO" id="GO:0016020">
    <property type="term" value="C:membrane"/>
    <property type="evidence" value="ECO:0007669"/>
    <property type="project" value="UniProtKB-SubCell"/>
</dbReference>
<dbReference type="GO" id="GO:0004506">
    <property type="term" value="F:squalene monooxygenase activity"/>
    <property type="evidence" value="ECO:0007669"/>
    <property type="project" value="UniProtKB-UniRule"/>
</dbReference>